<feature type="region of interest" description="Disordered" evidence="7">
    <location>
        <begin position="1"/>
        <end position="34"/>
    </location>
</feature>
<dbReference type="SUPFAM" id="SSF55315">
    <property type="entry name" value="L30e-like"/>
    <property type="match status" value="1"/>
</dbReference>
<evidence type="ECO:0000256" key="4">
    <source>
        <dbReference type="ARBA" id="ARBA00023242"/>
    </source>
</evidence>
<name>A0A7R8X2K8_9CRUS</name>
<dbReference type="GO" id="GO:0003723">
    <property type="term" value="F:RNA binding"/>
    <property type="evidence" value="ECO:0007669"/>
    <property type="project" value="UniProtKB-UniRule"/>
</dbReference>
<dbReference type="FunFam" id="3.30.1330.30:FF:000028">
    <property type="entry name" value="H/ACA ribonucleoprotein complex subunit 2-like protein"/>
    <property type="match status" value="1"/>
</dbReference>
<dbReference type="AlphaFoldDB" id="A0A7R8X2K8"/>
<keyword evidence="10" id="KW-1185">Reference proteome</keyword>
<sequence length="167" mass="18615">MGKKSKEKNLDSTADESMLDASQCEETGGDAKPEMSYEEKLQYVSIIAKPMASRKLAKKLFKVIKKASKHKTYLRNGLKDVQSRIRKGERGLVVFAGDVTPIEVMCHLPAVCEDKDIPYCYVPAKQDLGSAMGVKRGSLMVLVKQHSDYEDLFNECSASVRALPHPY</sequence>
<keyword evidence="4 6" id="KW-0539">Nucleus</keyword>
<dbReference type="InterPro" id="IPR018492">
    <property type="entry name" value="Ribosomal_eL8/Nhp2"/>
</dbReference>
<evidence type="ECO:0000313" key="10">
    <source>
        <dbReference type="Proteomes" id="UP000677054"/>
    </source>
</evidence>
<evidence type="ECO:0000313" key="9">
    <source>
        <dbReference type="EMBL" id="CAD7241644.1"/>
    </source>
</evidence>
<gene>
    <name evidence="9" type="ORF">DSTB1V02_LOCUS1627</name>
</gene>
<keyword evidence="5 6" id="KW-0687">Ribonucleoprotein</keyword>
<dbReference type="Gene3D" id="3.30.1330.30">
    <property type="match status" value="1"/>
</dbReference>
<dbReference type="Pfam" id="PF01248">
    <property type="entry name" value="Ribosomal_L7Ae"/>
    <property type="match status" value="1"/>
</dbReference>
<dbReference type="EMBL" id="CAJPEV010000159">
    <property type="protein sequence ID" value="CAG0881579.1"/>
    <property type="molecule type" value="Genomic_DNA"/>
</dbReference>
<dbReference type="OrthoDB" id="5364946at2759"/>
<evidence type="ECO:0000256" key="6">
    <source>
        <dbReference type="RuleBase" id="RU366039"/>
    </source>
</evidence>
<comment type="function">
    <text evidence="6">Common component of the spliceosome and rRNA processing machinery.</text>
</comment>
<evidence type="ECO:0000256" key="2">
    <source>
        <dbReference type="ARBA" id="ARBA00007337"/>
    </source>
</evidence>
<accession>A0A7R8X2K8</accession>
<feature type="domain" description="Ribosomal protein eL8/eL30/eS12/Gadd45" evidence="8">
    <location>
        <begin position="59"/>
        <end position="152"/>
    </location>
</feature>
<organism evidence="9">
    <name type="scientific">Darwinula stevensoni</name>
    <dbReference type="NCBI Taxonomy" id="69355"/>
    <lineage>
        <taxon>Eukaryota</taxon>
        <taxon>Metazoa</taxon>
        <taxon>Ecdysozoa</taxon>
        <taxon>Arthropoda</taxon>
        <taxon>Crustacea</taxon>
        <taxon>Oligostraca</taxon>
        <taxon>Ostracoda</taxon>
        <taxon>Podocopa</taxon>
        <taxon>Podocopida</taxon>
        <taxon>Darwinulocopina</taxon>
        <taxon>Darwinuloidea</taxon>
        <taxon>Darwinulidae</taxon>
        <taxon>Darwinula</taxon>
    </lineage>
</organism>
<dbReference type="InterPro" id="IPR004038">
    <property type="entry name" value="Ribosomal_eL8/eL30/eS12/Gad45"/>
</dbReference>
<dbReference type="PRINTS" id="PR00883">
    <property type="entry name" value="NUCLEARHMG"/>
</dbReference>
<comment type="similarity">
    <text evidence="2 6">Belongs to the eukaryotic ribosomal protein eL8 family.</text>
</comment>
<dbReference type="InterPro" id="IPR029064">
    <property type="entry name" value="Ribosomal_eL30-like_sf"/>
</dbReference>
<proteinExistence type="inferred from homology"/>
<dbReference type="PRINTS" id="PR00881">
    <property type="entry name" value="L7ARS6FAMILY"/>
</dbReference>
<evidence type="ECO:0000256" key="1">
    <source>
        <dbReference type="ARBA" id="ARBA00004604"/>
    </source>
</evidence>
<dbReference type="GO" id="GO:0031429">
    <property type="term" value="C:box H/ACA snoRNP complex"/>
    <property type="evidence" value="ECO:0007669"/>
    <property type="project" value="UniProtKB-UniRule"/>
</dbReference>
<protein>
    <recommendedName>
        <fullName evidence="6">H/ACA ribonucleoprotein complex subunit 2</fullName>
    </recommendedName>
    <alternativeName>
        <fullName evidence="6">Nucleolar protein family A member 2</fullName>
    </alternativeName>
</protein>
<evidence type="ECO:0000256" key="3">
    <source>
        <dbReference type="ARBA" id="ARBA00022884"/>
    </source>
</evidence>
<dbReference type="EMBL" id="LR899676">
    <property type="protein sequence ID" value="CAD7241644.1"/>
    <property type="molecule type" value="Genomic_DNA"/>
</dbReference>
<dbReference type="GO" id="GO:0000398">
    <property type="term" value="P:mRNA splicing, via spliceosome"/>
    <property type="evidence" value="ECO:0007669"/>
    <property type="project" value="UniProtKB-UniRule"/>
</dbReference>
<comment type="subcellular location">
    <subcellularLocation>
        <location evidence="1 6">Nucleus</location>
        <location evidence="1 6">Nucleolus</location>
    </subcellularLocation>
</comment>
<reference evidence="9" key="1">
    <citation type="submission" date="2020-11" db="EMBL/GenBank/DDBJ databases">
        <authorList>
            <person name="Tran Van P."/>
        </authorList>
    </citation>
    <scope>NUCLEOTIDE SEQUENCE</scope>
</reference>
<dbReference type="InterPro" id="IPR050257">
    <property type="entry name" value="eL8/uL1-like"/>
</dbReference>
<keyword evidence="3 6" id="KW-0694">RNA-binding</keyword>
<dbReference type="PANTHER" id="PTHR23105">
    <property type="entry name" value="RIBOSOMAL PROTEIN L7AE FAMILY MEMBER"/>
    <property type="match status" value="1"/>
</dbReference>
<dbReference type="GO" id="GO:0031120">
    <property type="term" value="P:snRNA pseudouridine synthesis"/>
    <property type="evidence" value="ECO:0007669"/>
    <property type="project" value="UniProtKB-UniRule"/>
</dbReference>
<dbReference type="InterPro" id="IPR002415">
    <property type="entry name" value="H/ACA_rnp_Nhp2-like"/>
</dbReference>
<comment type="function">
    <text evidence="6">Required for ribosome biogenesis. Part of a complex which catalyzes pseudouridylation of rRNA. This involves the isomerization of uridine such that the ribose is subsequently attached to C5, instead of the normal N1. Pseudouridine ('psi') residues may serve to stabilize the conformation of rRNAs.</text>
</comment>
<dbReference type="Proteomes" id="UP000677054">
    <property type="component" value="Unassembled WGS sequence"/>
</dbReference>
<evidence type="ECO:0000256" key="5">
    <source>
        <dbReference type="ARBA" id="ARBA00023274"/>
    </source>
</evidence>
<evidence type="ECO:0000259" key="8">
    <source>
        <dbReference type="Pfam" id="PF01248"/>
    </source>
</evidence>
<evidence type="ECO:0000256" key="7">
    <source>
        <dbReference type="SAM" id="MobiDB-lite"/>
    </source>
</evidence>